<reference evidence="4" key="1">
    <citation type="journal article" date="2019" name="Int. J. Syst. Evol. Microbiol.">
        <title>The Global Catalogue of Microorganisms (GCM) 10K type strain sequencing project: providing services to taxonomists for standard genome sequencing and annotation.</title>
        <authorList>
            <consortium name="The Broad Institute Genomics Platform"/>
            <consortium name="The Broad Institute Genome Sequencing Center for Infectious Disease"/>
            <person name="Wu L."/>
            <person name="Ma J."/>
        </authorList>
    </citation>
    <scope>NUCLEOTIDE SEQUENCE [LARGE SCALE GENOMIC DNA]</scope>
    <source>
        <strain evidence="4">CCUG 62952</strain>
    </source>
</reference>
<evidence type="ECO:0000256" key="1">
    <source>
        <dbReference type="ARBA" id="ARBA00009460"/>
    </source>
</evidence>
<comment type="caution">
    <text evidence="3">The sequence shown here is derived from an EMBL/GenBank/DDBJ whole genome shotgun (WGS) entry which is preliminary data.</text>
</comment>
<evidence type="ECO:0000313" key="3">
    <source>
        <dbReference type="EMBL" id="MFD0861452.1"/>
    </source>
</evidence>
<dbReference type="RefSeq" id="WP_386404496.1">
    <property type="nucleotide sequence ID" value="NZ_JBHTJH010000004.1"/>
</dbReference>
<proteinExistence type="inferred from homology"/>
<dbReference type="PANTHER" id="PTHR12149:SF8">
    <property type="entry name" value="PROTEIN-RIBULOSAMINE 3-KINASE"/>
    <property type="match status" value="1"/>
</dbReference>
<keyword evidence="2" id="KW-0808">Transferase</keyword>
<dbReference type="Gene3D" id="3.30.200.20">
    <property type="entry name" value="Phosphorylase Kinase, domain 1"/>
    <property type="match status" value="1"/>
</dbReference>
<evidence type="ECO:0000256" key="2">
    <source>
        <dbReference type="PIRNR" id="PIRNR006221"/>
    </source>
</evidence>
<accession>A0ABW3CX77</accession>
<dbReference type="Gene3D" id="3.90.1200.10">
    <property type="match status" value="1"/>
</dbReference>
<gene>
    <name evidence="3" type="ORF">ACFQ1M_04485</name>
</gene>
<dbReference type="PANTHER" id="PTHR12149">
    <property type="entry name" value="FRUCTOSAMINE 3 KINASE-RELATED PROTEIN"/>
    <property type="match status" value="1"/>
</dbReference>
<sequence>MDSHIKASLSEHYNISITKCKPISGGDISSAYVIETTGKKLFCKLNDAKEGLSIFKAETLGLRKIAETQTIKTPEVYGYGKFGNTSHLLMEYVPTKSPSDKDFELLGTQLALLHQNTDTAFGFVEDDYIGYLRQQNHQHKDWTHFYIQERLQPQFRLAIDKGLLTFKDIPKEKDLLDLCTEVFLDVSPSLLHGDLWSGNYLISANSEPYLIDPAVYYGHSYVDIAMTKLFGGFSTSFYEAYHSHIPEPDHKKELISLYQLYYLLAHLNMFGASYRPSVKNILKMLS</sequence>
<comment type="similarity">
    <text evidence="1 2">Belongs to the fructosamine kinase family.</text>
</comment>
<dbReference type="EMBL" id="JBHTJH010000004">
    <property type="protein sequence ID" value="MFD0861452.1"/>
    <property type="molecule type" value="Genomic_DNA"/>
</dbReference>
<dbReference type="Proteomes" id="UP001596978">
    <property type="component" value="Unassembled WGS sequence"/>
</dbReference>
<evidence type="ECO:0000313" key="4">
    <source>
        <dbReference type="Proteomes" id="UP001596978"/>
    </source>
</evidence>
<dbReference type="InterPro" id="IPR011009">
    <property type="entry name" value="Kinase-like_dom_sf"/>
</dbReference>
<dbReference type="PIRSF" id="PIRSF006221">
    <property type="entry name" value="Ketosamine-3-kinase"/>
    <property type="match status" value="1"/>
</dbReference>
<keyword evidence="4" id="KW-1185">Reference proteome</keyword>
<organism evidence="3 4">
    <name type="scientific">Sungkyunkwania multivorans</name>
    <dbReference type="NCBI Taxonomy" id="1173618"/>
    <lineage>
        <taxon>Bacteria</taxon>
        <taxon>Pseudomonadati</taxon>
        <taxon>Bacteroidota</taxon>
        <taxon>Flavobacteriia</taxon>
        <taxon>Flavobacteriales</taxon>
        <taxon>Flavobacteriaceae</taxon>
        <taxon>Sungkyunkwania</taxon>
    </lineage>
</organism>
<dbReference type="Pfam" id="PF03881">
    <property type="entry name" value="Fructosamin_kin"/>
    <property type="match status" value="1"/>
</dbReference>
<dbReference type="GO" id="GO:0016301">
    <property type="term" value="F:kinase activity"/>
    <property type="evidence" value="ECO:0007669"/>
    <property type="project" value="UniProtKB-KW"/>
</dbReference>
<dbReference type="InterPro" id="IPR016477">
    <property type="entry name" value="Fructo-/Ketosamine-3-kinase"/>
</dbReference>
<protein>
    <submittedName>
        <fullName evidence="3">Fructosamine kinase family protein</fullName>
    </submittedName>
</protein>
<keyword evidence="2 3" id="KW-0418">Kinase</keyword>
<dbReference type="SUPFAM" id="SSF56112">
    <property type="entry name" value="Protein kinase-like (PK-like)"/>
    <property type="match status" value="1"/>
</dbReference>
<name>A0ABW3CX77_9FLAO</name>